<protein>
    <submittedName>
        <fullName evidence="6">Succinylglutamate desuccinylase/aspartoacylase</fullName>
    </submittedName>
</protein>
<dbReference type="SUPFAM" id="SSF53187">
    <property type="entry name" value="Zn-dependent exopeptidases"/>
    <property type="match status" value="1"/>
</dbReference>
<comment type="cofactor">
    <cofactor evidence="1">
        <name>Zn(2+)</name>
        <dbReference type="ChEBI" id="CHEBI:29105"/>
    </cofactor>
</comment>
<dbReference type="Pfam" id="PF24827">
    <property type="entry name" value="AstE_AspA_cat"/>
    <property type="match status" value="1"/>
</dbReference>
<evidence type="ECO:0000313" key="7">
    <source>
        <dbReference type="Proteomes" id="UP000017396"/>
    </source>
</evidence>
<dbReference type="GO" id="GO:0016788">
    <property type="term" value="F:hydrolase activity, acting on ester bonds"/>
    <property type="evidence" value="ECO:0007669"/>
    <property type="project" value="InterPro"/>
</dbReference>
<name>U5QL57_GLOK1</name>
<keyword evidence="3" id="KW-0378">Hydrolase</keyword>
<dbReference type="InterPro" id="IPR053138">
    <property type="entry name" value="N-alpha-Ac-DABA_deacetylase"/>
</dbReference>
<dbReference type="eggNOG" id="COG3608">
    <property type="taxonomic scope" value="Bacteria"/>
</dbReference>
<evidence type="ECO:0000313" key="6">
    <source>
        <dbReference type="EMBL" id="AGY59618.1"/>
    </source>
</evidence>
<gene>
    <name evidence="6" type="ORF">GKIL_3372</name>
</gene>
<evidence type="ECO:0000256" key="2">
    <source>
        <dbReference type="ARBA" id="ARBA00022723"/>
    </source>
</evidence>
<evidence type="ECO:0000256" key="1">
    <source>
        <dbReference type="ARBA" id="ARBA00001947"/>
    </source>
</evidence>
<dbReference type="OrthoDB" id="9782876at2"/>
<dbReference type="PANTHER" id="PTHR37326">
    <property type="entry name" value="BLL3975 PROTEIN"/>
    <property type="match status" value="1"/>
</dbReference>
<feature type="domain" description="Succinylglutamate desuccinylase/Aspartoacylase catalytic" evidence="5">
    <location>
        <begin position="41"/>
        <end position="220"/>
    </location>
</feature>
<dbReference type="PANTHER" id="PTHR37326:SF1">
    <property type="entry name" value="BLL3975 PROTEIN"/>
    <property type="match status" value="1"/>
</dbReference>
<evidence type="ECO:0000259" key="5">
    <source>
        <dbReference type="Pfam" id="PF24827"/>
    </source>
</evidence>
<dbReference type="CDD" id="cd06253">
    <property type="entry name" value="M14_ASTE_ASPA-like"/>
    <property type="match status" value="1"/>
</dbReference>
<keyword evidence="2" id="KW-0479">Metal-binding</keyword>
<dbReference type="EMBL" id="CP003587">
    <property type="protein sequence ID" value="AGY59618.1"/>
    <property type="molecule type" value="Genomic_DNA"/>
</dbReference>
<reference evidence="6 7" key="1">
    <citation type="journal article" date="2013" name="PLoS ONE">
        <title>Cultivation and Complete Genome Sequencing of Gloeobacter kilaueensis sp. nov., from a Lava Cave in Kilauea Caldera, Hawai'i.</title>
        <authorList>
            <person name="Saw J.H."/>
            <person name="Schatz M."/>
            <person name="Brown M.V."/>
            <person name="Kunkel D.D."/>
            <person name="Foster J.S."/>
            <person name="Shick H."/>
            <person name="Christensen S."/>
            <person name="Hou S."/>
            <person name="Wan X."/>
            <person name="Donachie S.P."/>
        </authorList>
    </citation>
    <scope>NUCLEOTIDE SEQUENCE [LARGE SCALE GENOMIC DNA]</scope>
    <source>
        <strain evidence="7">JS</strain>
    </source>
</reference>
<dbReference type="KEGG" id="glj:GKIL_3372"/>
<keyword evidence="7" id="KW-1185">Reference proteome</keyword>
<keyword evidence="4" id="KW-0862">Zinc</keyword>
<dbReference type="GO" id="GO:0046872">
    <property type="term" value="F:metal ion binding"/>
    <property type="evidence" value="ECO:0007669"/>
    <property type="project" value="UniProtKB-KW"/>
</dbReference>
<proteinExistence type="predicted"/>
<dbReference type="InterPro" id="IPR055438">
    <property type="entry name" value="AstE_AspA_cat"/>
</dbReference>
<evidence type="ECO:0000256" key="3">
    <source>
        <dbReference type="ARBA" id="ARBA00022801"/>
    </source>
</evidence>
<dbReference type="Proteomes" id="UP000017396">
    <property type="component" value="Chromosome"/>
</dbReference>
<organism evidence="6 7">
    <name type="scientific">Gloeobacter kilaueensis (strain ATCC BAA-2537 / CCAP 1431/1 / ULC 316 / JS1)</name>
    <dbReference type="NCBI Taxonomy" id="1183438"/>
    <lineage>
        <taxon>Bacteria</taxon>
        <taxon>Bacillati</taxon>
        <taxon>Cyanobacteriota</taxon>
        <taxon>Cyanophyceae</taxon>
        <taxon>Gloeobacterales</taxon>
        <taxon>Gloeobacteraceae</taxon>
        <taxon>Gloeobacter</taxon>
    </lineage>
</organism>
<dbReference type="Gene3D" id="3.40.630.10">
    <property type="entry name" value="Zn peptidases"/>
    <property type="match status" value="1"/>
</dbReference>
<dbReference type="RefSeq" id="WP_023174907.1">
    <property type="nucleotide sequence ID" value="NC_022600.1"/>
</dbReference>
<dbReference type="STRING" id="1183438.GKIL_3372"/>
<sequence>MPTSAAIHFERQLVFALDLPFAQQIRLINHRFEPRWHTGAQEVTILSGLHGDELDGGYICHLLSRFLQRLPAGWRLLGAINVLPNANPLAGSLAERFVPAMGSDLNRSFPGQAGGNECERLAAAIFSIAARSSACIDIHSSNGFLEELPQVRVVQEPRLIEWANCLGLDLVWSHSSHNWIAGTIAQALFEQNVPALVIELGTGSRIHRTYSERVFRGILQWLLKLGILSGPQTAAVPHRPLQAGEFNIVYVNAEGGGLFVPRAALSLGDRLRRGSRIGQVIDPINGQEAEIIAPLDGQLFTLRVHPVVYAGSLVARLVHT</sequence>
<accession>U5QL57</accession>
<dbReference type="HOGENOM" id="CLU_035605_3_1_3"/>
<dbReference type="AlphaFoldDB" id="U5QL57"/>
<evidence type="ECO:0000256" key="4">
    <source>
        <dbReference type="ARBA" id="ARBA00022833"/>
    </source>
</evidence>